<dbReference type="GO" id="GO:0004519">
    <property type="term" value="F:endonuclease activity"/>
    <property type="evidence" value="ECO:0007669"/>
    <property type="project" value="UniProtKB-KW"/>
</dbReference>
<dbReference type="GO" id="GO:0009307">
    <property type="term" value="P:DNA restriction-modification system"/>
    <property type="evidence" value="ECO:0007669"/>
    <property type="project" value="UniProtKB-KW"/>
</dbReference>
<dbReference type="OrthoDB" id="667970at2"/>
<keyword evidence="6" id="KW-1185">Reference proteome</keyword>
<evidence type="ECO:0000313" key="6">
    <source>
        <dbReference type="Proteomes" id="UP000268372"/>
    </source>
</evidence>
<reference evidence="5 6" key="1">
    <citation type="submission" date="2018-11" db="EMBL/GenBank/DDBJ databases">
        <title>Flavobacterium sp. nov., YIM 102796 draft genome.</title>
        <authorList>
            <person name="Li G."/>
            <person name="Jiang Y."/>
        </authorList>
    </citation>
    <scope>NUCLEOTIDE SEQUENCE [LARGE SCALE GENOMIC DNA]</scope>
    <source>
        <strain evidence="5 6">YIM 102796</strain>
    </source>
</reference>
<dbReference type="InterPro" id="IPR044946">
    <property type="entry name" value="Restrct_endonuc_typeI_TRD_sf"/>
</dbReference>
<dbReference type="Gene3D" id="3.90.220.20">
    <property type="entry name" value="DNA methylase specificity domains"/>
    <property type="match status" value="2"/>
</dbReference>
<keyword evidence="2" id="KW-0680">Restriction system</keyword>
<dbReference type="Gene3D" id="1.10.287.1120">
    <property type="entry name" value="Bipartite methylase S protein"/>
    <property type="match status" value="2"/>
</dbReference>
<evidence type="ECO:0000256" key="3">
    <source>
        <dbReference type="ARBA" id="ARBA00023125"/>
    </source>
</evidence>
<gene>
    <name evidence="5" type="ORF">EG242_02660</name>
</gene>
<feature type="domain" description="Type I restriction modification DNA specificity" evidence="4">
    <location>
        <begin position="213"/>
        <end position="383"/>
    </location>
</feature>
<dbReference type="CDD" id="cd17270">
    <property type="entry name" value="RMtype1_S_Sba223ORF3470P-TRD1-CR1_like"/>
    <property type="match status" value="1"/>
</dbReference>
<feature type="domain" description="Type I restriction modification DNA specificity" evidence="4">
    <location>
        <begin position="19"/>
        <end position="170"/>
    </location>
</feature>
<dbReference type="EMBL" id="RQTJ01000003">
    <property type="protein sequence ID" value="RRA96516.1"/>
    <property type="molecule type" value="Genomic_DNA"/>
</dbReference>
<dbReference type="RefSeq" id="WP_124898372.1">
    <property type="nucleotide sequence ID" value="NZ_RQTJ01000003.1"/>
</dbReference>
<evidence type="ECO:0000313" key="5">
    <source>
        <dbReference type="EMBL" id="RRA96516.1"/>
    </source>
</evidence>
<dbReference type="SUPFAM" id="SSF116734">
    <property type="entry name" value="DNA methylase specificity domain"/>
    <property type="match status" value="2"/>
</dbReference>
<keyword evidence="5" id="KW-0255">Endonuclease</keyword>
<sequence>MKQQHTLQPKLRFPEFDGDWSLKKIKDIAPLQRGFDLPSTELIYGEYPVVYSNGIQNYHNSFKVDGPGIITGRSGTIGKIHYVEGKYWPHNTSLWVTDFKGNQPKFIYYFFLKLDFTKYNAGSTVPTLNRNDVHDLKKIIPSLPEQQKIAGYLSTIDKKINLLEEKKEQLVLYKKAMMQKLFSQEIRFKPTQCHTEPVEVEPVEVELMETYPEWEEKRLKEISEFRRGSFPQPYGLAKWYDDENGYPFVQVYDVDDNFKLKQNTKRKISSLATKSSVFVKKGTLLITIQGSIGRIAITEFDCYVDRTLLIITSLDIKLHIDYYKYCLFLLFEIEKHKAPGGTIKTITKEVLSDFVIPFPCLPEQQKIADFLSAIDESIEKVNEQISQTQSFKKAMLQQMFV</sequence>
<evidence type="ECO:0000256" key="2">
    <source>
        <dbReference type="ARBA" id="ARBA00022747"/>
    </source>
</evidence>
<evidence type="ECO:0000256" key="1">
    <source>
        <dbReference type="ARBA" id="ARBA00010923"/>
    </source>
</evidence>
<dbReference type="InterPro" id="IPR052021">
    <property type="entry name" value="Type-I_RS_S_subunit"/>
</dbReference>
<comment type="caution">
    <text evidence="5">The sequence shown here is derived from an EMBL/GenBank/DDBJ whole genome shotgun (WGS) entry which is preliminary data.</text>
</comment>
<dbReference type="InterPro" id="IPR000055">
    <property type="entry name" value="Restrct_endonuc_typeI_TRD"/>
</dbReference>
<dbReference type="GO" id="GO:0003677">
    <property type="term" value="F:DNA binding"/>
    <property type="evidence" value="ECO:0007669"/>
    <property type="project" value="UniProtKB-KW"/>
</dbReference>
<evidence type="ECO:0000259" key="4">
    <source>
        <dbReference type="Pfam" id="PF01420"/>
    </source>
</evidence>
<organism evidence="5 6">
    <name type="scientific">Paenimyroides viscosum</name>
    <dbReference type="NCBI Taxonomy" id="2488729"/>
    <lineage>
        <taxon>Bacteria</taxon>
        <taxon>Pseudomonadati</taxon>
        <taxon>Bacteroidota</taxon>
        <taxon>Flavobacteriia</taxon>
        <taxon>Flavobacteriales</taxon>
        <taxon>Flavobacteriaceae</taxon>
        <taxon>Paenimyroides</taxon>
    </lineage>
</organism>
<dbReference type="Proteomes" id="UP000268372">
    <property type="component" value="Unassembled WGS sequence"/>
</dbReference>
<dbReference type="CDD" id="cd17267">
    <property type="entry name" value="RMtype1_S_EcoAO83I-TRD1-CR1_like"/>
    <property type="match status" value="1"/>
</dbReference>
<comment type="similarity">
    <text evidence="1">Belongs to the type-I restriction system S methylase family.</text>
</comment>
<dbReference type="PANTHER" id="PTHR30408:SF12">
    <property type="entry name" value="TYPE I RESTRICTION ENZYME MJAVIII SPECIFICITY SUBUNIT"/>
    <property type="match status" value="1"/>
</dbReference>
<accession>A0A3P1B5W8</accession>
<proteinExistence type="inferred from homology"/>
<keyword evidence="5" id="KW-0540">Nuclease</keyword>
<name>A0A3P1B5W8_9FLAO</name>
<protein>
    <submittedName>
        <fullName evidence="5">Restriction endonuclease subunit S</fullName>
    </submittedName>
</protein>
<dbReference type="AlphaFoldDB" id="A0A3P1B5W8"/>
<dbReference type="PANTHER" id="PTHR30408">
    <property type="entry name" value="TYPE-1 RESTRICTION ENZYME ECOKI SPECIFICITY PROTEIN"/>
    <property type="match status" value="1"/>
</dbReference>
<keyword evidence="5" id="KW-0378">Hydrolase</keyword>
<dbReference type="Pfam" id="PF01420">
    <property type="entry name" value="Methylase_S"/>
    <property type="match status" value="2"/>
</dbReference>
<keyword evidence="3" id="KW-0238">DNA-binding</keyword>